<dbReference type="SUPFAM" id="SSF48452">
    <property type="entry name" value="TPR-like"/>
    <property type="match status" value="1"/>
</dbReference>
<keyword evidence="3" id="KW-0539">Nucleus</keyword>
<evidence type="ECO:0000256" key="2">
    <source>
        <dbReference type="ARBA" id="ARBA00009265"/>
    </source>
</evidence>
<dbReference type="GO" id="GO:0006396">
    <property type="term" value="P:RNA processing"/>
    <property type="evidence" value="ECO:0007669"/>
    <property type="project" value="InterPro"/>
</dbReference>
<comment type="subcellular location">
    <subcellularLocation>
        <location evidence="1">Nucleus</location>
    </subcellularLocation>
</comment>
<dbReference type="PANTHER" id="PTHR13471">
    <property type="entry name" value="TETRATRICOPEPTIDE-LIKE HELICAL"/>
    <property type="match status" value="1"/>
</dbReference>
<dbReference type="Gene3D" id="1.25.40.10">
    <property type="entry name" value="Tetratricopeptide repeat domain"/>
    <property type="match status" value="2"/>
</dbReference>
<feature type="compositionally biased region" description="Polar residues" evidence="4">
    <location>
        <begin position="39"/>
        <end position="52"/>
    </location>
</feature>
<name>A0AAD9XA90_9ROSI</name>
<dbReference type="InterPro" id="IPR003107">
    <property type="entry name" value="HAT"/>
</dbReference>
<feature type="region of interest" description="Disordered" evidence="4">
    <location>
        <begin position="1"/>
        <end position="52"/>
    </location>
</feature>
<evidence type="ECO:0008006" key="7">
    <source>
        <dbReference type="Google" id="ProtNLM"/>
    </source>
</evidence>
<dbReference type="PANTHER" id="PTHR13471:SF0">
    <property type="entry name" value="NUCLEAR EXOSOME REGULATOR NRDE2"/>
    <property type="match status" value="1"/>
</dbReference>
<dbReference type="AlphaFoldDB" id="A0AAD9XA90"/>
<comment type="similarity">
    <text evidence="2">Belongs to the NRDE2 family.</text>
</comment>
<keyword evidence="6" id="KW-1185">Reference proteome</keyword>
<reference evidence="5" key="1">
    <citation type="journal article" date="2023" name="Plant J.">
        <title>Genome sequences and population genomics provide insights into the demographic history, inbreeding, and mutation load of two 'living fossil' tree species of Dipteronia.</title>
        <authorList>
            <person name="Feng Y."/>
            <person name="Comes H.P."/>
            <person name="Chen J."/>
            <person name="Zhu S."/>
            <person name="Lu R."/>
            <person name="Zhang X."/>
            <person name="Li P."/>
            <person name="Qiu J."/>
            <person name="Olsen K.M."/>
            <person name="Qiu Y."/>
        </authorList>
    </citation>
    <scope>NUCLEOTIDE SEQUENCE</scope>
    <source>
        <strain evidence="5">KIB01</strain>
    </source>
</reference>
<dbReference type="Pfam" id="PF08424">
    <property type="entry name" value="NRDE-2"/>
    <property type="match status" value="1"/>
</dbReference>
<dbReference type="GO" id="GO:1902369">
    <property type="term" value="P:negative regulation of RNA catabolic process"/>
    <property type="evidence" value="ECO:0007669"/>
    <property type="project" value="TreeGrafter"/>
</dbReference>
<feature type="region of interest" description="Disordered" evidence="4">
    <location>
        <begin position="82"/>
        <end position="136"/>
    </location>
</feature>
<dbReference type="GO" id="GO:0071013">
    <property type="term" value="C:catalytic step 2 spliceosome"/>
    <property type="evidence" value="ECO:0007669"/>
    <property type="project" value="TreeGrafter"/>
</dbReference>
<evidence type="ECO:0000313" key="6">
    <source>
        <dbReference type="Proteomes" id="UP001280121"/>
    </source>
</evidence>
<dbReference type="EMBL" id="JANJYI010000003">
    <property type="protein sequence ID" value="KAK2655649.1"/>
    <property type="molecule type" value="Genomic_DNA"/>
</dbReference>
<evidence type="ECO:0000313" key="5">
    <source>
        <dbReference type="EMBL" id="KAK2655649.1"/>
    </source>
</evidence>
<feature type="compositionally biased region" description="Basic residues" evidence="4">
    <location>
        <begin position="115"/>
        <end position="129"/>
    </location>
</feature>
<organism evidence="5 6">
    <name type="scientific">Dipteronia dyeriana</name>
    <dbReference type="NCBI Taxonomy" id="168575"/>
    <lineage>
        <taxon>Eukaryota</taxon>
        <taxon>Viridiplantae</taxon>
        <taxon>Streptophyta</taxon>
        <taxon>Embryophyta</taxon>
        <taxon>Tracheophyta</taxon>
        <taxon>Spermatophyta</taxon>
        <taxon>Magnoliopsida</taxon>
        <taxon>eudicotyledons</taxon>
        <taxon>Gunneridae</taxon>
        <taxon>Pentapetalae</taxon>
        <taxon>rosids</taxon>
        <taxon>malvids</taxon>
        <taxon>Sapindales</taxon>
        <taxon>Sapindaceae</taxon>
        <taxon>Hippocastanoideae</taxon>
        <taxon>Acereae</taxon>
        <taxon>Dipteronia</taxon>
    </lineage>
</organism>
<evidence type="ECO:0000256" key="4">
    <source>
        <dbReference type="SAM" id="MobiDB-lite"/>
    </source>
</evidence>
<comment type="caution">
    <text evidence="5">The sequence shown here is derived from an EMBL/GenBank/DDBJ whole genome shotgun (WGS) entry which is preliminary data.</text>
</comment>
<gene>
    <name evidence="5" type="ORF">Ddye_008701</name>
</gene>
<dbReference type="Proteomes" id="UP001280121">
    <property type="component" value="Unassembled WGS sequence"/>
</dbReference>
<dbReference type="GO" id="GO:0031048">
    <property type="term" value="P:regulatory ncRNA-mediated heterochromatin formation"/>
    <property type="evidence" value="ECO:0007669"/>
    <property type="project" value="TreeGrafter"/>
</dbReference>
<dbReference type="SMART" id="SM00386">
    <property type="entry name" value="HAT"/>
    <property type="match status" value="4"/>
</dbReference>
<feature type="compositionally biased region" description="Basic and acidic residues" evidence="4">
    <location>
        <begin position="102"/>
        <end position="114"/>
    </location>
</feature>
<evidence type="ECO:0000256" key="3">
    <source>
        <dbReference type="ARBA" id="ARBA00023242"/>
    </source>
</evidence>
<accession>A0AAD9XA90</accession>
<protein>
    <recommendedName>
        <fullName evidence="7">Protein NRDE2 homolog</fullName>
    </recommendedName>
</protein>
<feature type="compositionally biased region" description="Basic and acidic residues" evidence="4">
    <location>
        <begin position="1"/>
        <end position="12"/>
    </location>
</feature>
<proteinExistence type="inferred from homology"/>
<sequence length="1153" mass="132129">MVLDFVKMEEQKAVTAEQDEAEDEKQKSKDSRFPLFPTHINNNNTCSSDNSQNAASQWLCNSSFQLTDLSVINDAVVSSLPVEEDDQPLYPSRSASYELLEDESKSDSDGEREKTNKKKKKEKKRKRSRGIGDVYDSRTSTKSKEYFFDSHGDRDNLVYGKLYRMDVPRYKLNDPEKLSRFYSEGLYRLSRRGSVLDREGDIDEMDEKLKLGRYWSTKYAVLERQKNLKRVRLVMPGKSGILVDSDFIPLLDVEMSGEGSLVGDGSVVEESWEDEMLRKTREFNKLTREHPHDEKGWLAFAEFQDCVTSKQSNKGALMQILEKKISILEKAVEFNPDNEELLLSLMKAYLSRDSTDVLIGRWETVLMQHSGSFKLWRQFLHVVQGEFSKFKVSDMRKLYANAIQALSAACGKQFRQVHQTVKPHSVDSAIVELELCLVEIFLSLCRLEWQAGYQELTTALFQAEIEFSLFCPSLLLTEQSKQRLFEHFWNSDGARVGEEGALGWSIWLEKEEESRHKVINEEMAQGNDEGGWTGWSEPISKSKDNVKNSEDVVNDIVVGKEIDEEIGNEDTKQEDDTEALLKLLGIDVDAGLNDEVKDASTWGRWAEEESSRDCDQWRPIRTKCSQISHSDGTPVREADEQLLKVILYEDVREFLFSLTSEEARLSLVYQFINFFGGRISQRICTNSSNWNENVLTLEALPDFLSENLRKIDNVQTEMQATSSVFNLDILSGSNNDISRRTGMMKFLRNAILQCLTAFPRNYILEEAALVAEELSVTEMNSCGCSVTPCRILAKGLLKSDRQDVLLCGVYAQREAFFGNIDHARRVFDMALSSIEGLSLDAQSNAPLLYLWYAETELANIPDNDSESSFRAIHILSCLGSGWTYSTFKGQPSSLQILRAHQGYMERIKAVRSTWLRGVVNDQSIALICSVALFEELTRGWAAGIEVLNVAFTMVLPERRSCSYQLEFLFYFNLRMLLRHHKQSSLSKVWETILHGLQIYPYSPVLFNTLVEIGNLYTTPNKLRWIFDDHCHKKPSIVVWLFALAFEISRGGSLHRIHGLFERALAQDEVRCSVVLWRWYIAYEINIACDLSAARRIFFQAIYACPWSKKLWLDGFTKLNSILTAKELSDLQEVMRDKELNLRTDIYEILLQDA</sequence>
<evidence type="ECO:0000256" key="1">
    <source>
        <dbReference type="ARBA" id="ARBA00004123"/>
    </source>
</evidence>
<dbReference type="InterPro" id="IPR013633">
    <property type="entry name" value="NRDE-2"/>
</dbReference>
<dbReference type="InterPro" id="IPR011990">
    <property type="entry name" value="TPR-like_helical_dom_sf"/>
</dbReference>